<dbReference type="Proteomes" id="UP000054466">
    <property type="component" value="Unassembled WGS sequence"/>
</dbReference>
<dbReference type="GeneID" id="27341646"/>
<dbReference type="InterPro" id="IPR052158">
    <property type="entry name" value="INH-QAR"/>
</dbReference>
<organism evidence="2 3">
    <name type="scientific">Cladophialophora immunda</name>
    <dbReference type="NCBI Taxonomy" id="569365"/>
    <lineage>
        <taxon>Eukaryota</taxon>
        <taxon>Fungi</taxon>
        <taxon>Dikarya</taxon>
        <taxon>Ascomycota</taxon>
        <taxon>Pezizomycotina</taxon>
        <taxon>Eurotiomycetes</taxon>
        <taxon>Chaetothyriomycetidae</taxon>
        <taxon>Chaetothyriales</taxon>
        <taxon>Herpotrichiellaceae</taxon>
        <taxon>Cladophialophora</taxon>
    </lineage>
</organism>
<dbReference type="RefSeq" id="XP_016250964.1">
    <property type="nucleotide sequence ID" value="XM_016389062.1"/>
</dbReference>
<accession>A0A0D2CHZ6</accession>
<evidence type="ECO:0000313" key="3">
    <source>
        <dbReference type="Proteomes" id="UP000054466"/>
    </source>
</evidence>
<dbReference type="VEuPathDB" id="FungiDB:PV07_02452"/>
<reference evidence="2 3" key="1">
    <citation type="submission" date="2015-01" db="EMBL/GenBank/DDBJ databases">
        <title>The Genome Sequence of Cladophialophora immunda CBS83496.</title>
        <authorList>
            <consortium name="The Broad Institute Genomics Platform"/>
            <person name="Cuomo C."/>
            <person name="de Hoog S."/>
            <person name="Gorbushina A."/>
            <person name="Stielow B."/>
            <person name="Teixiera M."/>
            <person name="Abouelleil A."/>
            <person name="Chapman S.B."/>
            <person name="Priest M."/>
            <person name="Young S.K."/>
            <person name="Wortman J."/>
            <person name="Nusbaum C."/>
            <person name="Birren B."/>
        </authorList>
    </citation>
    <scope>NUCLEOTIDE SEQUENCE [LARGE SCALE GENOMIC DNA]</scope>
    <source>
        <strain evidence="2 3">CBS 83496</strain>
    </source>
</reference>
<protein>
    <recommendedName>
        <fullName evidence="1">DJ-1/PfpI domain-containing protein</fullName>
    </recommendedName>
</protein>
<dbReference type="PANTHER" id="PTHR43130">
    <property type="entry name" value="ARAC-FAMILY TRANSCRIPTIONAL REGULATOR"/>
    <property type="match status" value="1"/>
</dbReference>
<name>A0A0D2CHZ6_9EURO</name>
<dbReference type="HOGENOM" id="CLU_000445_44_8_1"/>
<evidence type="ECO:0000313" key="2">
    <source>
        <dbReference type="EMBL" id="KIW30748.1"/>
    </source>
</evidence>
<sequence length="255" mass="27396">MTSTTPKATSLRIGILLIPPVQLLDASAIDLFGMLTPEYLEACGLPKPLRDLAVPVEIHYIAATGSGTHASMTSSATLPVTDSLSSPAVQPGHLDALLIPGPDPNLIPEEDVLAFLRAHKEADQTDFLVICTGSFPAGFAGLLDGKRITGPRGLLGKLKEKFPAANFVDRRWERDGRMWSSGGITNGLDLTAAYLHYKVQKELADLVCAMAEVGDRAQDYGSGKASNTLWWMWLILRSLVKGKSKGGDGDRKKVD</sequence>
<evidence type="ECO:0000259" key="1">
    <source>
        <dbReference type="Pfam" id="PF01965"/>
    </source>
</evidence>
<dbReference type="EMBL" id="KN847041">
    <property type="protein sequence ID" value="KIW30748.1"/>
    <property type="molecule type" value="Genomic_DNA"/>
</dbReference>
<dbReference type="AlphaFoldDB" id="A0A0D2CHZ6"/>
<dbReference type="STRING" id="569365.A0A0D2CHZ6"/>
<keyword evidence="3" id="KW-1185">Reference proteome</keyword>
<dbReference type="PANTHER" id="PTHR43130:SF7">
    <property type="entry name" value="DJ-1_PFPI DOMAIN-CONTAINING PROTEIN"/>
    <property type="match status" value="1"/>
</dbReference>
<dbReference type="Pfam" id="PF01965">
    <property type="entry name" value="DJ-1_PfpI"/>
    <property type="match status" value="1"/>
</dbReference>
<dbReference type="SUPFAM" id="SSF52317">
    <property type="entry name" value="Class I glutamine amidotransferase-like"/>
    <property type="match status" value="1"/>
</dbReference>
<feature type="domain" description="DJ-1/PfpI" evidence="1">
    <location>
        <begin position="57"/>
        <end position="195"/>
    </location>
</feature>
<dbReference type="InterPro" id="IPR002818">
    <property type="entry name" value="DJ-1/PfpI"/>
</dbReference>
<dbReference type="Gene3D" id="3.40.50.880">
    <property type="match status" value="1"/>
</dbReference>
<proteinExistence type="predicted"/>
<gene>
    <name evidence="2" type="ORF">PV07_02452</name>
</gene>
<dbReference type="OrthoDB" id="5424793at2759"/>
<dbReference type="InterPro" id="IPR029062">
    <property type="entry name" value="Class_I_gatase-like"/>
</dbReference>